<dbReference type="KEGG" id="maer:DAI18_07115"/>
<reference evidence="1 2" key="1">
    <citation type="submission" date="2018-04" db="EMBL/GenBank/DDBJ databases">
        <title>Denitrifier Microvirgula.</title>
        <authorList>
            <person name="Anderson E."/>
            <person name="Jang J."/>
            <person name="Ishii S."/>
        </authorList>
    </citation>
    <scope>NUCLEOTIDE SEQUENCE [LARGE SCALE GENOMIC DNA]</scope>
    <source>
        <strain evidence="1 2">BE2.4</strain>
    </source>
</reference>
<sequence length="226" mass="24446">MAAPFMAALSANGRFVAVASCGQEGRVSCFDREQHSISVDRRIADRMLCQLSVGDDGCVFAGAQQRGYLFRAGDEPEPFPYGYRLNSLFQLSPDGRFLIRSGLGQSSECGDIVLEDMKDGTRCVLPRATPCRPHGCSTYPAGMAFSSLNALAAVVYYDGVIRVFDLLRKDAWGAQVAAEADFPWPGGLMQPQICFDGFDRVCTTLLGPDASSLGRHTLYLGQHGSV</sequence>
<accession>A0A2S0P8W3</accession>
<name>A0A2S0P8W3_9NEIS</name>
<organism evidence="1 2">
    <name type="scientific">Microvirgula aerodenitrificans</name>
    <dbReference type="NCBI Taxonomy" id="57480"/>
    <lineage>
        <taxon>Bacteria</taxon>
        <taxon>Pseudomonadati</taxon>
        <taxon>Pseudomonadota</taxon>
        <taxon>Betaproteobacteria</taxon>
        <taxon>Neisseriales</taxon>
        <taxon>Aquaspirillaceae</taxon>
        <taxon>Microvirgula</taxon>
    </lineage>
</organism>
<dbReference type="AlphaFoldDB" id="A0A2S0P8W3"/>
<dbReference type="EMBL" id="CP028519">
    <property type="protein sequence ID" value="AVY93840.1"/>
    <property type="molecule type" value="Genomic_DNA"/>
</dbReference>
<dbReference type="SUPFAM" id="SSF82171">
    <property type="entry name" value="DPP6 N-terminal domain-like"/>
    <property type="match status" value="1"/>
</dbReference>
<evidence type="ECO:0000313" key="2">
    <source>
        <dbReference type="Proteomes" id="UP000244173"/>
    </source>
</evidence>
<dbReference type="Proteomes" id="UP000244173">
    <property type="component" value="Chromosome"/>
</dbReference>
<proteinExistence type="predicted"/>
<keyword evidence="2" id="KW-1185">Reference proteome</keyword>
<gene>
    <name evidence="1" type="ORF">DAI18_07115</name>
</gene>
<evidence type="ECO:0000313" key="1">
    <source>
        <dbReference type="EMBL" id="AVY93840.1"/>
    </source>
</evidence>
<protein>
    <submittedName>
        <fullName evidence="1">Uncharacterized protein</fullName>
    </submittedName>
</protein>